<protein>
    <recommendedName>
        <fullName evidence="3 12">Beta-glucosidase</fullName>
        <ecNumber evidence="3 12">3.2.1.21</ecNumber>
    </recommendedName>
</protein>
<dbReference type="PANTHER" id="PTHR10353:SF36">
    <property type="entry name" value="LP05116P"/>
    <property type="match status" value="1"/>
</dbReference>
<keyword evidence="4 12" id="KW-0378">Hydrolase</keyword>
<evidence type="ECO:0000256" key="8">
    <source>
        <dbReference type="ARBA" id="ARBA00023326"/>
    </source>
</evidence>
<dbReference type="InterPro" id="IPR018120">
    <property type="entry name" value="Glyco_hydro_1_AS"/>
</dbReference>
<dbReference type="EMBL" id="QSFD01000001">
    <property type="protein sequence ID" value="RHA20938.1"/>
    <property type="molecule type" value="Genomic_DNA"/>
</dbReference>
<name>A0A413RDT5_9FIRM</name>
<feature type="active site" description="Nucleophile" evidence="9 11">
    <location>
        <position position="357"/>
    </location>
</feature>
<dbReference type="Gene3D" id="3.20.20.80">
    <property type="entry name" value="Glycosidases"/>
    <property type="match status" value="1"/>
</dbReference>
<evidence type="ECO:0000256" key="1">
    <source>
        <dbReference type="ARBA" id="ARBA00000448"/>
    </source>
</evidence>
<evidence type="ECO:0000256" key="12">
    <source>
        <dbReference type="RuleBase" id="RU361175"/>
    </source>
</evidence>
<dbReference type="PANTHER" id="PTHR10353">
    <property type="entry name" value="GLYCOSYL HYDROLASE"/>
    <property type="match status" value="1"/>
</dbReference>
<comment type="catalytic activity">
    <reaction evidence="1 12">
        <text>Hydrolysis of terminal, non-reducing beta-D-glucosyl residues with release of beta-D-glucose.</text>
        <dbReference type="EC" id="3.2.1.21"/>
    </reaction>
</comment>
<gene>
    <name evidence="13" type="ORF">DW944_01285</name>
</gene>
<dbReference type="SUPFAM" id="SSF51445">
    <property type="entry name" value="(Trans)glycosidases"/>
    <property type="match status" value="1"/>
</dbReference>
<evidence type="ECO:0000256" key="3">
    <source>
        <dbReference type="ARBA" id="ARBA00012744"/>
    </source>
</evidence>
<evidence type="ECO:0000256" key="10">
    <source>
        <dbReference type="PIRSR" id="PIRSR617736-2"/>
    </source>
</evidence>
<organism evidence="13 14">
    <name type="scientific">Eubacterium ventriosum</name>
    <dbReference type="NCBI Taxonomy" id="39496"/>
    <lineage>
        <taxon>Bacteria</taxon>
        <taxon>Bacillati</taxon>
        <taxon>Bacillota</taxon>
        <taxon>Clostridia</taxon>
        <taxon>Eubacteriales</taxon>
        <taxon>Eubacteriaceae</taxon>
        <taxon>Eubacterium</taxon>
    </lineage>
</organism>
<feature type="binding site" evidence="10">
    <location>
        <position position="162"/>
    </location>
    <ligand>
        <name>substrate</name>
    </ligand>
</feature>
<dbReference type="FunFam" id="3.20.20.80:FF:000004">
    <property type="entry name" value="Beta-glucosidase 6-phospho-beta-glucosidase"/>
    <property type="match status" value="1"/>
</dbReference>
<keyword evidence="7 12" id="KW-0326">Glycosidase</keyword>
<dbReference type="InterPro" id="IPR033132">
    <property type="entry name" value="GH_1_N_CS"/>
</dbReference>
<feature type="binding site" evidence="10">
    <location>
        <position position="404"/>
    </location>
    <ligand>
        <name>substrate</name>
    </ligand>
</feature>
<evidence type="ECO:0000256" key="4">
    <source>
        <dbReference type="ARBA" id="ARBA00022801"/>
    </source>
</evidence>
<reference evidence="13 14" key="1">
    <citation type="submission" date="2018-08" db="EMBL/GenBank/DDBJ databases">
        <title>A genome reference for cultivated species of the human gut microbiota.</title>
        <authorList>
            <person name="Zou Y."/>
            <person name="Xue W."/>
            <person name="Luo G."/>
        </authorList>
    </citation>
    <scope>NUCLEOTIDE SEQUENCE [LARGE SCALE GENOMIC DNA]</scope>
    <source>
        <strain evidence="13 14">AM44-11BH</strain>
    </source>
</reference>
<evidence type="ECO:0000256" key="5">
    <source>
        <dbReference type="ARBA" id="ARBA00023001"/>
    </source>
</evidence>
<evidence type="ECO:0000313" key="13">
    <source>
        <dbReference type="EMBL" id="RHA20938.1"/>
    </source>
</evidence>
<dbReference type="PROSITE" id="PS00653">
    <property type="entry name" value="GLYCOSYL_HYDROL_F1_2"/>
    <property type="match status" value="1"/>
</dbReference>
<proteinExistence type="inferred from homology"/>
<evidence type="ECO:0000256" key="9">
    <source>
        <dbReference type="PIRSR" id="PIRSR617736-1"/>
    </source>
</evidence>
<keyword evidence="14" id="KW-1185">Reference proteome</keyword>
<dbReference type="Pfam" id="PF00232">
    <property type="entry name" value="Glyco_hydro_1"/>
    <property type="match status" value="1"/>
</dbReference>
<feature type="binding site" evidence="10">
    <location>
        <begin position="411"/>
        <end position="412"/>
    </location>
    <ligand>
        <name>substrate</name>
    </ligand>
</feature>
<feature type="binding site" evidence="10">
    <location>
        <position position="302"/>
    </location>
    <ligand>
        <name>substrate</name>
    </ligand>
</feature>
<feature type="active site" description="Proton donor" evidence="9">
    <location>
        <position position="163"/>
    </location>
</feature>
<dbReference type="GO" id="GO:0008422">
    <property type="term" value="F:beta-glucosidase activity"/>
    <property type="evidence" value="ECO:0007669"/>
    <property type="project" value="UniProtKB-EC"/>
</dbReference>
<evidence type="ECO:0000256" key="7">
    <source>
        <dbReference type="ARBA" id="ARBA00023295"/>
    </source>
</evidence>
<dbReference type="NCBIfam" id="TIGR03356">
    <property type="entry name" value="BGL"/>
    <property type="match status" value="1"/>
</dbReference>
<evidence type="ECO:0000256" key="6">
    <source>
        <dbReference type="ARBA" id="ARBA00023277"/>
    </source>
</evidence>
<dbReference type="InterPro" id="IPR017853">
    <property type="entry name" value="GH"/>
</dbReference>
<dbReference type="PRINTS" id="PR00131">
    <property type="entry name" value="GLHYDRLASE1"/>
</dbReference>
<evidence type="ECO:0000313" key="14">
    <source>
        <dbReference type="Proteomes" id="UP000284779"/>
    </source>
</evidence>
<dbReference type="InterPro" id="IPR001360">
    <property type="entry name" value="Glyco_hydro_1"/>
</dbReference>
<dbReference type="InterPro" id="IPR017736">
    <property type="entry name" value="Glyco_hydro_1_beta-glucosidase"/>
</dbReference>
<dbReference type="RefSeq" id="WP_117969397.1">
    <property type="nucleotide sequence ID" value="NZ_CAUBDO010000008.1"/>
</dbReference>
<feature type="binding site" evidence="10">
    <location>
        <position position="118"/>
    </location>
    <ligand>
        <name>substrate</name>
    </ligand>
</feature>
<evidence type="ECO:0000256" key="2">
    <source>
        <dbReference type="ARBA" id="ARBA00010838"/>
    </source>
</evidence>
<dbReference type="GO" id="GO:0030245">
    <property type="term" value="P:cellulose catabolic process"/>
    <property type="evidence" value="ECO:0007669"/>
    <property type="project" value="UniProtKB-KW"/>
</dbReference>
<sequence>MGFREDFLWGVATSAYQIEGAQNKLNKGLSIWDVYVRENNKIYDGHTGDIACNHIQTYKEDVKMMKDMGIKSYRFSIDWSRVIPDGYGNVNEEGMAFYDSLINELVKAQIEPCITLYHWELPYEIYKKGGWLNEDIVQWFGRYAGIIAERFSDRVKFFFTINEPQCFIGLGYLNGVHAPGLKVNLRDTFEMAHNVMKAHGRAVQMIREKSKRDVLVGYAPTCGMTYPYSNSKEDIEATRKVMFSIPEADNWTWNISWWSDPVILGKYPEEGLMKYEQYLPKITEEDMKLISEPIDIYGQNIYNGRCIRMGEDGRPVDVKRKDGYARTANNWPVTPECLYWGPKFLYERYKKPIYITENGMSAHDVISKDSHVHDDARIEFTRKYLSELKKASEDGVDIRGYFHWSLMDNFEWDKGYSERFGLVYVDYETQQRVLKDSAYWYKDVIKNNGNNL</sequence>
<keyword evidence="8" id="KW-0624">Polysaccharide degradation</keyword>
<dbReference type="AlphaFoldDB" id="A0A413RDT5"/>
<keyword evidence="5" id="KW-0136">Cellulose degradation</keyword>
<dbReference type="EC" id="3.2.1.21" evidence="3 12"/>
<accession>A0A413RDT5</accession>
<dbReference type="PROSITE" id="PS00572">
    <property type="entry name" value="GLYCOSYL_HYDROL_F1_1"/>
    <property type="match status" value="1"/>
</dbReference>
<evidence type="ECO:0000256" key="11">
    <source>
        <dbReference type="PROSITE-ProRule" id="PRU10055"/>
    </source>
</evidence>
<feature type="binding site" evidence="10">
    <location>
        <position position="17"/>
    </location>
    <ligand>
        <name>substrate</name>
    </ligand>
</feature>
<comment type="caution">
    <text evidence="13">The sequence shown here is derived from an EMBL/GenBank/DDBJ whole genome shotgun (WGS) entry which is preliminary data.</text>
</comment>
<keyword evidence="6" id="KW-0119">Carbohydrate metabolism</keyword>
<dbReference type="Proteomes" id="UP000284779">
    <property type="component" value="Unassembled WGS sequence"/>
</dbReference>
<comment type="similarity">
    <text evidence="2 12">Belongs to the glycosyl hydrolase 1 family.</text>
</comment>
<dbReference type="GO" id="GO:0005829">
    <property type="term" value="C:cytosol"/>
    <property type="evidence" value="ECO:0007669"/>
    <property type="project" value="TreeGrafter"/>
</dbReference>